<reference evidence="2 3" key="1">
    <citation type="submission" date="2018-06" db="EMBL/GenBank/DDBJ databases">
        <title>Genomic Encyclopedia of Archaeal and Bacterial Type Strains, Phase II (KMG-II): from individual species to whole genera.</title>
        <authorList>
            <person name="Goeker M."/>
        </authorList>
    </citation>
    <scope>NUCLEOTIDE SEQUENCE [LARGE SCALE GENOMIC DNA]</scope>
    <source>
        <strain evidence="2 3">JCM 11668</strain>
    </source>
</reference>
<dbReference type="AlphaFoldDB" id="A0A318TNM4"/>
<dbReference type="InterPro" id="IPR009875">
    <property type="entry name" value="PilZ_domain"/>
</dbReference>
<dbReference type="EMBL" id="QJTI01000001">
    <property type="protein sequence ID" value="PYF05497.1"/>
    <property type="molecule type" value="Genomic_DNA"/>
</dbReference>
<comment type="caution">
    <text evidence="2">The sequence shown here is derived from an EMBL/GenBank/DDBJ whole genome shotgun (WGS) entry which is preliminary data.</text>
</comment>
<dbReference type="Proteomes" id="UP000248148">
    <property type="component" value="Unassembled WGS sequence"/>
</dbReference>
<evidence type="ECO:0000313" key="3">
    <source>
        <dbReference type="Proteomes" id="UP000248148"/>
    </source>
</evidence>
<dbReference type="Gene3D" id="2.40.10.220">
    <property type="entry name" value="predicted glycosyltransferase like domains"/>
    <property type="match status" value="1"/>
</dbReference>
<accession>A0A318TNM4</accession>
<dbReference type="GO" id="GO:0035438">
    <property type="term" value="F:cyclic-di-GMP binding"/>
    <property type="evidence" value="ECO:0007669"/>
    <property type="project" value="InterPro"/>
</dbReference>
<proteinExistence type="predicted"/>
<dbReference type="Pfam" id="PF07238">
    <property type="entry name" value="PilZ"/>
    <property type="match status" value="1"/>
</dbReference>
<gene>
    <name evidence="2" type="ORF">BJ122_101240</name>
</gene>
<dbReference type="SUPFAM" id="SSF141371">
    <property type="entry name" value="PilZ domain-like"/>
    <property type="match status" value="1"/>
</dbReference>
<feature type="domain" description="PilZ" evidence="1">
    <location>
        <begin position="6"/>
        <end position="88"/>
    </location>
</feature>
<keyword evidence="3" id="KW-1185">Reference proteome</keyword>
<sequence>MAYGDRKSPRIAFSNAIDATLISIDGTCQHACLVFDISDSGAKLGLPAEDSRFELQEFFLLLSTRGVVHRRCRLVRRYGNEIGVAFIRSQPKR</sequence>
<evidence type="ECO:0000313" key="2">
    <source>
        <dbReference type="EMBL" id="PYF05497.1"/>
    </source>
</evidence>
<dbReference type="OrthoDB" id="7960026at2"/>
<protein>
    <submittedName>
        <fullName evidence="2">PilZ domain-containing protein</fullName>
    </submittedName>
</protein>
<evidence type="ECO:0000259" key="1">
    <source>
        <dbReference type="Pfam" id="PF07238"/>
    </source>
</evidence>
<organism evidence="2 3">
    <name type="scientific">Rhodopseudomonas faecalis</name>
    <dbReference type="NCBI Taxonomy" id="99655"/>
    <lineage>
        <taxon>Bacteria</taxon>
        <taxon>Pseudomonadati</taxon>
        <taxon>Pseudomonadota</taxon>
        <taxon>Alphaproteobacteria</taxon>
        <taxon>Hyphomicrobiales</taxon>
        <taxon>Nitrobacteraceae</taxon>
        <taxon>Rhodopseudomonas</taxon>
    </lineage>
</organism>
<name>A0A318TNM4_9BRAD</name>